<sequence length="1041" mass="114418">MANVAVDEDQQWLLNCLSATLDSNQEVRSFAEASLNQASLQPGFGRGLSKVAANRDVPFGLRQLAALLLKQFIKKHWQEGDESFQHPAVSSDEKAVIRGLLLSTLGDPNRKLCTAISMAIASIAVYDWPESWPDLLPFLLKLIGDQSDMNGVHGALRCLALLSGDLDDTMIPTLVPVLFPCLYTIVSSSQTYSKYLRTKALSIVYACTSMLGAMSGVYQAETSALVEPLRKPWLDQFSFILEQPVQPEDPNDWSIRMEVLKCLNQFVQNFPSFTETEFMVIVGALWQTFVSSLRVYTQSAIEGTEDPYEGSYDSDGAEKSLDSFVIQLFEFLLTIVGSTKLVKVVANNIADLVYYTIAFLQVTEQQVHTWSIDANQFVADEDDVTYSCRVSGALLLEEVATCCGREGIDAIINAARKRFSESQQEKASGSVVWWRKREATLFALASLSEQLLEAGVCSFHDNFQLSVVSGLTKVSLGNLLEQMITEDMGIGVHEYPFLYARMFISVAKFSSVISCGILEHFLHAAIKTIGMGVPPAVKVGACRAISQLLPEANKSVIQPQMMGLLSSLTDLLHQASDETLHLVLETLQAAITAGHELSTSAEPIISPIILNMWALNVSDPFISLDAIEVLEAIKNAPGCIRPLTSRILPYLGPVLNKPQQQPDGLVAGSLDLITMLLKNAPTDVVKAAYDVCFDAVIRIVLQSDDHSEMQNATECLASFVSGGRQELLAWGSDSGFTMGSLLDAASRLLDPDLESSGSLFVGSYILQLILHLPSQMGQHIRDLIIALVRRLQSASIAGLKSSLLLIFARLIHMSAPNVEQFINLLITIPSEGYQNAFVYVMSEWTKQQGEIQGAYQIKVTTSAFALLLSTRHPELSNINVQGHLIKSMAGITTRSKAKSAPDQWTIVPLPAKILALLADALIEIQEQVQDAEDEDSDWEEIHEGETESDKDLLSSVAATPFGRSAYEHHLEAMAKAYNENQEDDYEDDAQSIADPLNEINLANYLTEFFLKFSPSDPQLFDHLCQSLTPAQQNAIKVVLNQ</sequence>
<dbReference type="PANTHER" id="PTHR10997">
    <property type="entry name" value="IMPORTIN-7, 8, 11"/>
    <property type="match status" value="1"/>
</dbReference>
<evidence type="ECO:0000256" key="3">
    <source>
        <dbReference type="ARBA" id="ARBA00022448"/>
    </source>
</evidence>
<keyword evidence="8" id="KW-1185">Reference proteome</keyword>
<accession>A0A6P5XAX9</accession>
<dbReference type="GO" id="GO:0005829">
    <property type="term" value="C:cytosol"/>
    <property type="evidence" value="ECO:0007669"/>
    <property type="project" value="TreeGrafter"/>
</dbReference>
<dbReference type="SUPFAM" id="SSF48371">
    <property type="entry name" value="ARM repeat"/>
    <property type="match status" value="1"/>
</dbReference>
<dbReference type="InterPro" id="IPR056840">
    <property type="entry name" value="HEAT_IPO9_central"/>
</dbReference>
<dbReference type="KEGG" id="dzi:111281468"/>
<evidence type="ECO:0000313" key="8">
    <source>
        <dbReference type="Proteomes" id="UP000515121"/>
    </source>
</evidence>
<dbReference type="SMART" id="SM00913">
    <property type="entry name" value="IBN_N"/>
    <property type="match status" value="1"/>
</dbReference>
<proteinExistence type="inferred from homology"/>
<dbReference type="GeneID" id="111281468"/>
<dbReference type="PROSITE" id="PS50166">
    <property type="entry name" value="IMPORTIN_B_NT"/>
    <property type="match status" value="1"/>
</dbReference>
<dbReference type="GO" id="GO:0005635">
    <property type="term" value="C:nuclear envelope"/>
    <property type="evidence" value="ECO:0007669"/>
    <property type="project" value="TreeGrafter"/>
</dbReference>
<dbReference type="Proteomes" id="UP000515121">
    <property type="component" value="Unplaced"/>
</dbReference>
<dbReference type="RefSeq" id="XP_022724952.1">
    <property type="nucleotide sequence ID" value="XM_022869217.1"/>
</dbReference>
<dbReference type="FunFam" id="1.25.10.10:FF:000459">
    <property type="entry name" value="ARM repeat superfamily protein"/>
    <property type="match status" value="1"/>
</dbReference>
<evidence type="ECO:0000256" key="4">
    <source>
        <dbReference type="ARBA" id="ARBA00022927"/>
    </source>
</evidence>
<evidence type="ECO:0000256" key="2">
    <source>
        <dbReference type="ARBA" id="ARBA00007991"/>
    </source>
</evidence>
<keyword evidence="5" id="KW-0539">Nucleus</keyword>
<keyword evidence="3" id="KW-0813">Transport</keyword>
<comment type="subcellular location">
    <subcellularLocation>
        <location evidence="1">Nucleus</location>
    </subcellularLocation>
</comment>
<comment type="similarity">
    <text evidence="2">Belongs to the importin beta family.</text>
</comment>
<dbReference type="InterPro" id="IPR016024">
    <property type="entry name" value="ARM-type_fold"/>
</dbReference>
<evidence type="ECO:0000256" key="6">
    <source>
        <dbReference type="SAM" id="MobiDB-lite"/>
    </source>
</evidence>
<dbReference type="PANTHER" id="PTHR10997:SF9">
    <property type="entry name" value="IMPORTIN-9"/>
    <property type="match status" value="1"/>
</dbReference>
<reference evidence="9 10" key="1">
    <citation type="submission" date="2025-04" db="UniProtKB">
        <authorList>
            <consortium name="RefSeq"/>
        </authorList>
    </citation>
    <scope>IDENTIFICATION</scope>
    <source>
        <tissue evidence="9 10">Fruit stalk</tissue>
    </source>
</reference>
<organism evidence="8 9">
    <name type="scientific">Durio zibethinus</name>
    <name type="common">Durian</name>
    <dbReference type="NCBI Taxonomy" id="66656"/>
    <lineage>
        <taxon>Eukaryota</taxon>
        <taxon>Viridiplantae</taxon>
        <taxon>Streptophyta</taxon>
        <taxon>Embryophyta</taxon>
        <taxon>Tracheophyta</taxon>
        <taxon>Spermatophyta</taxon>
        <taxon>Magnoliopsida</taxon>
        <taxon>eudicotyledons</taxon>
        <taxon>Gunneridae</taxon>
        <taxon>Pentapetalae</taxon>
        <taxon>rosids</taxon>
        <taxon>malvids</taxon>
        <taxon>Malvales</taxon>
        <taxon>Malvaceae</taxon>
        <taxon>Helicteroideae</taxon>
        <taxon>Durio</taxon>
    </lineage>
</organism>
<evidence type="ECO:0000259" key="7">
    <source>
        <dbReference type="PROSITE" id="PS50166"/>
    </source>
</evidence>
<evidence type="ECO:0000256" key="5">
    <source>
        <dbReference type="ARBA" id="ARBA00023242"/>
    </source>
</evidence>
<evidence type="ECO:0000313" key="10">
    <source>
        <dbReference type="RefSeq" id="XP_022724952.1"/>
    </source>
</evidence>
<protein>
    <submittedName>
        <fullName evidence="9 10">Importin-9 isoform X1</fullName>
    </submittedName>
</protein>
<dbReference type="OrthoDB" id="431626at2759"/>
<dbReference type="AlphaFoldDB" id="A0A6P5XAX9"/>
<dbReference type="Pfam" id="PF25758">
    <property type="entry name" value="TPR_IPO11"/>
    <property type="match status" value="1"/>
</dbReference>
<dbReference type="Gene3D" id="1.25.10.10">
    <property type="entry name" value="Leucine-rich Repeat Variant"/>
    <property type="match status" value="1"/>
</dbReference>
<name>A0A6P5XAX9_DURZI</name>
<evidence type="ECO:0000313" key="9">
    <source>
        <dbReference type="RefSeq" id="XP_022724951.1"/>
    </source>
</evidence>
<feature type="domain" description="Importin N-terminal" evidence="7">
    <location>
        <begin position="31"/>
        <end position="107"/>
    </location>
</feature>
<gene>
    <name evidence="9 10" type="primary">LOC111281468</name>
</gene>
<evidence type="ECO:0000256" key="1">
    <source>
        <dbReference type="ARBA" id="ARBA00004123"/>
    </source>
</evidence>
<dbReference type="Pfam" id="PF25018">
    <property type="entry name" value="HEAT_IPO9_c"/>
    <property type="match status" value="1"/>
</dbReference>
<keyword evidence="4" id="KW-0653">Protein transport</keyword>
<dbReference type="InterPro" id="IPR058669">
    <property type="entry name" value="TPR_IPO7/11-like"/>
</dbReference>
<dbReference type="InterPro" id="IPR011989">
    <property type="entry name" value="ARM-like"/>
</dbReference>
<dbReference type="Pfam" id="PF03810">
    <property type="entry name" value="IBN_N"/>
    <property type="match status" value="1"/>
</dbReference>
<feature type="region of interest" description="Disordered" evidence="6">
    <location>
        <begin position="931"/>
        <end position="950"/>
    </location>
</feature>
<feature type="compositionally biased region" description="Basic and acidic residues" evidence="6">
    <location>
        <begin position="939"/>
        <end position="950"/>
    </location>
</feature>
<dbReference type="RefSeq" id="XP_022724951.1">
    <property type="nucleotide sequence ID" value="XM_022869216.1"/>
</dbReference>
<dbReference type="GO" id="GO:0006606">
    <property type="term" value="P:protein import into nucleus"/>
    <property type="evidence" value="ECO:0007669"/>
    <property type="project" value="TreeGrafter"/>
</dbReference>
<dbReference type="GO" id="GO:0031267">
    <property type="term" value="F:small GTPase binding"/>
    <property type="evidence" value="ECO:0007669"/>
    <property type="project" value="InterPro"/>
</dbReference>
<dbReference type="InterPro" id="IPR001494">
    <property type="entry name" value="Importin-beta_N"/>
</dbReference>